<sequence>MSEPPALSREEMLAFLAREFPNAGFGDGRLRLEDYARGACRVVMPLDERTIRPGPSVSGPAIMGLGDVSAWVALLSVIGPVPLAVTATLNVTFLRPAGLSDLASACIVLRAGRRLATMLAEVSRLGDGQAVAHLTITYAIPDGARA</sequence>
<dbReference type="CDD" id="cd03443">
    <property type="entry name" value="PaaI_thioesterase"/>
    <property type="match status" value="1"/>
</dbReference>
<keyword evidence="3" id="KW-1185">Reference proteome</keyword>
<accession>A0A975U1D4</accession>
<protein>
    <submittedName>
        <fullName evidence="2">PaaI family thioesterase</fullName>
    </submittedName>
</protein>
<dbReference type="GO" id="GO:0016790">
    <property type="term" value="F:thiolester hydrolase activity"/>
    <property type="evidence" value="ECO:0007669"/>
    <property type="project" value="UniProtKB-ARBA"/>
</dbReference>
<dbReference type="EMBL" id="CP076448">
    <property type="protein sequence ID" value="QXM24601.1"/>
    <property type="molecule type" value="Genomic_DNA"/>
</dbReference>
<dbReference type="InterPro" id="IPR006683">
    <property type="entry name" value="Thioestr_dom"/>
</dbReference>
<dbReference type="Proteomes" id="UP000694001">
    <property type="component" value="Chromosome"/>
</dbReference>
<evidence type="ECO:0000313" key="3">
    <source>
        <dbReference type="Proteomes" id="UP000694001"/>
    </source>
</evidence>
<dbReference type="Pfam" id="PF03061">
    <property type="entry name" value="4HBT"/>
    <property type="match status" value="1"/>
</dbReference>
<dbReference type="RefSeq" id="WP_218285658.1">
    <property type="nucleotide sequence ID" value="NZ_CP076448.1"/>
</dbReference>
<dbReference type="KEGG" id="elio:KO353_15435"/>
<reference evidence="2" key="1">
    <citation type="submission" date="2021-06" db="EMBL/GenBank/DDBJ databases">
        <title>Elioraea tepida, sp. nov., a moderately thermophilic aerobic anoxygenic phototrophic bacterium isolated from an alkaline siliceous hot spring mat community in Yellowstone National Park, WY, USA.</title>
        <authorList>
            <person name="Saini M.K."/>
            <person name="Yoshida S."/>
            <person name="Sebastian A."/>
            <person name="Hirose S."/>
            <person name="Hara E."/>
            <person name="Tamaki H."/>
            <person name="Soulier N.T."/>
            <person name="Albert I."/>
            <person name="Hanada S."/>
            <person name="Bryant D.A."/>
            <person name="Tank M."/>
        </authorList>
    </citation>
    <scope>NUCLEOTIDE SEQUENCE</scope>
    <source>
        <strain evidence="2">MS-P2</strain>
    </source>
</reference>
<feature type="domain" description="Thioesterase" evidence="1">
    <location>
        <begin position="57"/>
        <end position="129"/>
    </location>
</feature>
<proteinExistence type="predicted"/>
<gene>
    <name evidence="2" type="ORF">KO353_15435</name>
</gene>
<name>A0A975U1D4_9PROT</name>
<dbReference type="AlphaFoldDB" id="A0A975U1D4"/>
<evidence type="ECO:0000313" key="2">
    <source>
        <dbReference type="EMBL" id="QXM24601.1"/>
    </source>
</evidence>
<organism evidence="2 3">
    <name type="scientific">Elioraea tepida</name>
    <dbReference type="NCBI Taxonomy" id="2843330"/>
    <lineage>
        <taxon>Bacteria</taxon>
        <taxon>Pseudomonadati</taxon>
        <taxon>Pseudomonadota</taxon>
        <taxon>Alphaproteobacteria</taxon>
        <taxon>Acetobacterales</taxon>
        <taxon>Elioraeaceae</taxon>
        <taxon>Elioraea</taxon>
    </lineage>
</organism>
<evidence type="ECO:0000259" key="1">
    <source>
        <dbReference type="Pfam" id="PF03061"/>
    </source>
</evidence>